<comment type="caution">
    <text evidence="5">The sequence shown here is derived from an EMBL/GenBank/DDBJ whole genome shotgun (WGS) entry which is preliminary data.</text>
</comment>
<evidence type="ECO:0000259" key="4">
    <source>
        <dbReference type="SMART" id="SM00650"/>
    </source>
</evidence>
<dbReference type="EMBL" id="JAOCDZ010000001">
    <property type="protein sequence ID" value="MDH0734797.1"/>
    <property type="molecule type" value="Genomic_DNA"/>
</dbReference>
<dbReference type="InterPro" id="IPR020598">
    <property type="entry name" value="rRNA_Ade_methylase_Trfase_N"/>
</dbReference>
<keyword evidence="2" id="KW-0808">Transferase</keyword>
<evidence type="ECO:0000313" key="6">
    <source>
        <dbReference type="Proteomes" id="UP001161094"/>
    </source>
</evidence>
<dbReference type="AlphaFoldDB" id="A0AA42IU73"/>
<keyword evidence="3" id="KW-0949">S-adenosyl-L-methionine</keyword>
<dbReference type="SUPFAM" id="SSF53335">
    <property type="entry name" value="S-adenosyl-L-methionine-dependent methyltransferases"/>
    <property type="match status" value="1"/>
</dbReference>
<organism evidence="5 6">
    <name type="scientific">Achromobacter spanius</name>
    <dbReference type="NCBI Taxonomy" id="217203"/>
    <lineage>
        <taxon>Bacteria</taxon>
        <taxon>Pseudomonadati</taxon>
        <taxon>Pseudomonadota</taxon>
        <taxon>Betaproteobacteria</taxon>
        <taxon>Burkholderiales</taxon>
        <taxon>Alcaligenaceae</taxon>
        <taxon>Achromobacter</taxon>
    </lineage>
</organism>
<dbReference type="CDD" id="cd02440">
    <property type="entry name" value="AdoMet_MTases"/>
    <property type="match status" value="1"/>
</dbReference>
<keyword evidence="1 5" id="KW-0489">Methyltransferase</keyword>
<evidence type="ECO:0000313" key="5">
    <source>
        <dbReference type="EMBL" id="MDH0734797.1"/>
    </source>
</evidence>
<protein>
    <submittedName>
        <fullName evidence="5">Methyltransferase</fullName>
    </submittedName>
</protein>
<dbReference type="RefSeq" id="WP_279993790.1">
    <property type="nucleotide sequence ID" value="NZ_JAOCDZ010000001.1"/>
</dbReference>
<name>A0AA42IU73_9BURK</name>
<dbReference type="GO" id="GO:0000179">
    <property type="term" value="F:rRNA (adenine-N6,N6-)-dimethyltransferase activity"/>
    <property type="evidence" value="ECO:0007669"/>
    <property type="project" value="InterPro"/>
</dbReference>
<evidence type="ECO:0000256" key="2">
    <source>
        <dbReference type="ARBA" id="ARBA00022679"/>
    </source>
</evidence>
<dbReference type="InterPro" id="IPR029063">
    <property type="entry name" value="SAM-dependent_MTases_sf"/>
</dbReference>
<dbReference type="PRINTS" id="PR00507">
    <property type="entry name" value="N12N6MTFRASE"/>
</dbReference>
<sequence length="201" mass="21127">MYTTTSGRTEREARRARILGLSHNLQAGVHPIAANQLFVSGAALADQVVTLADIRPGARVFDSSAGTGDLLAAAARIRPGVQLLAVEIDARLAAGLRARMPEASVTVADFLDVDPAALGLVDRIVMNPPFRNGADIKHIEHARRFLAPGGRLVAICANGPRQQESLRPGVLAAGGSWEPLPSDAFKHAGTAVRAVMLSFSV</sequence>
<evidence type="ECO:0000256" key="3">
    <source>
        <dbReference type="ARBA" id="ARBA00022691"/>
    </source>
</evidence>
<evidence type="ECO:0000256" key="1">
    <source>
        <dbReference type="ARBA" id="ARBA00022603"/>
    </source>
</evidence>
<proteinExistence type="predicted"/>
<dbReference type="Pfam" id="PF05175">
    <property type="entry name" value="MTS"/>
    <property type="match status" value="1"/>
</dbReference>
<dbReference type="Gene3D" id="3.40.50.150">
    <property type="entry name" value="Vaccinia Virus protein VP39"/>
    <property type="match status" value="1"/>
</dbReference>
<dbReference type="Proteomes" id="UP001161094">
    <property type="component" value="Unassembled WGS sequence"/>
</dbReference>
<accession>A0AA42IU73</accession>
<dbReference type="InterPro" id="IPR007848">
    <property type="entry name" value="Small_mtfrase_dom"/>
</dbReference>
<gene>
    <name evidence="5" type="ORF">N5D93_03195</name>
</gene>
<reference evidence="5" key="1">
    <citation type="submission" date="2022-09" db="EMBL/GenBank/DDBJ databases">
        <title>Intensive care unit water sources are persistently colonized with multi-drug resistant bacteria and are the site of extensive horizontal gene transfer of antibiotic resistance genes.</title>
        <authorList>
            <person name="Diorio-Toth L."/>
        </authorList>
    </citation>
    <scope>NUCLEOTIDE SEQUENCE</scope>
    <source>
        <strain evidence="5">GD03843</strain>
    </source>
</reference>
<feature type="domain" description="Ribosomal RNA adenine methylase transferase N-terminal" evidence="4">
    <location>
        <begin position="44"/>
        <end position="181"/>
    </location>
</feature>
<dbReference type="SMART" id="SM00650">
    <property type="entry name" value="rADc"/>
    <property type="match status" value="1"/>
</dbReference>